<keyword evidence="3" id="KW-1185">Reference proteome</keyword>
<evidence type="ECO:0008006" key="4">
    <source>
        <dbReference type="Google" id="ProtNLM"/>
    </source>
</evidence>
<evidence type="ECO:0000256" key="1">
    <source>
        <dbReference type="SAM" id="SignalP"/>
    </source>
</evidence>
<evidence type="ECO:0000313" key="3">
    <source>
        <dbReference type="Proteomes" id="UP000295657"/>
    </source>
</evidence>
<dbReference type="AlphaFoldDB" id="A0A4V3D9Q1"/>
<name>A0A4V3D9Q1_9PAST</name>
<reference evidence="2 3" key="1">
    <citation type="submission" date="2019-03" db="EMBL/GenBank/DDBJ databases">
        <title>Genomic Encyclopedia of Type Strains, Phase IV (KMG-IV): sequencing the most valuable type-strain genomes for metagenomic binning, comparative biology and taxonomic classification.</title>
        <authorList>
            <person name="Goeker M."/>
        </authorList>
    </citation>
    <scope>NUCLEOTIDE SEQUENCE [LARGE SCALE GENOMIC DNA]</scope>
    <source>
        <strain evidence="2 3">DSM 28403</strain>
    </source>
</reference>
<dbReference type="EMBL" id="SNYQ01000003">
    <property type="protein sequence ID" value="TDQ58117.1"/>
    <property type="molecule type" value="Genomic_DNA"/>
</dbReference>
<dbReference type="RefSeq" id="WP_133544432.1">
    <property type="nucleotide sequence ID" value="NZ_SNYQ01000003.1"/>
</dbReference>
<evidence type="ECO:0000313" key="2">
    <source>
        <dbReference type="EMBL" id="TDQ58117.1"/>
    </source>
</evidence>
<protein>
    <recommendedName>
        <fullName evidence="4">Pilus assembly protein PilP</fullName>
    </recommendedName>
</protein>
<comment type="caution">
    <text evidence="2">The sequence shown here is derived from an EMBL/GenBank/DDBJ whole genome shotgun (WGS) entry which is preliminary data.</text>
</comment>
<feature type="chain" id="PRO_5020559380" description="Pilus assembly protein PilP" evidence="1">
    <location>
        <begin position="18"/>
        <end position="130"/>
    </location>
</feature>
<sequence>MRRIILLLLMLCSVSLAARLSDPFDKKRRIKPAVPPNEDNAPSVCVTERDTVVAEQYAFAELQVIGLLEYADSHKVIFSAPDTRVFILHPNELIARERLRLKRINRNSIQFLRPRSGQDCTIMENLNLHF</sequence>
<accession>A0A4V3D9Q1</accession>
<proteinExistence type="predicted"/>
<feature type="signal peptide" evidence="1">
    <location>
        <begin position="1"/>
        <end position="17"/>
    </location>
</feature>
<dbReference type="Proteomes" id="UP000295657">
    <property type="component" value="Unassembled WGS sequence"/>
</dbReference>
<organism evidence="2 3">
    <name type="scientific">Mesocricetibacter intestinalis</name>
    <dbReference type="NCBI Taxonomy" id="1521930"/>
    <lineage>
        <taxon>Bacteria</taxon>
        <taxon>Pseudomonadati</taxon>
        <taxon>Pseudomonadota</taxon>
        <taxon>Gammaproteobacteria</taxon>
        <taxon>Pasteurellales</taxon>
        <taxon>Pasteurellaceae</taxon>
        <taxon>Mesocricetibacter</taxon>
    </lineage>
</organism>
<keyword evidence="1" id="KW-0732">Signal</keyword>
<gene>
    <name evidence="2" type="ORF">EDC45_1190</name>
</gene>